<organism evidence="1 2">
    <name type="scientific">Bodo saltans</name>
    <name type="common">Flagellated protozoan</name>
    <dbReference type="NCBI Taxonomy" id="75058"/>
    <lineage>
        <taxon>Eukaryota</taxon>
        <taxon>Discoba</taxon>
        <taxon>Euglenozoa</taxon>
        <taxon>Kinetoplastea</taxon>
        <taxon>Metakinetoplastina</taxon>
        <taxon>Eubodonida</taxon>
        <taxon>Bodonidae</taxon>
        <taxon>Bodo</taxon>
    </lineage>
</organism>
<accession>A0A0S4JTG2</accession>
<keyword evidence="2" id="KW-1185">Reference proteome</keyword>
<name>A0A0S4JTG2_BODSA</name>
<evidence type="ECO:0000313" key="1">
    <source>
        <dbReference type="EMBL" id="CUG93514.1"/>
    </source>
</evidence>
<protein>
    <submittedName>
        <fullName evidence="1">Uncharacterized protein</fullName>
    </submittedName>
</protein>
<gene>
    <name evidence="1" type="ORF">BSAL_43265</name>
</gene>
<evidence type="ECO:0000313" key="2">
    <source>
        <dbReference type="Proteomes" id="UP000051952"/>
    </source>
</evidence>
<feature type="non-terminal residue" evidence="1">
    <location>
        <position position="524"/>
    </location>
</feature>
<sequence>MTITDEVGPDGVHMLETLVVVIERATGVLRAWGGRRKELADNATLDLCVEELNEAWAMIEAHVSHHTLPLHHSPRPSPLGATPPTSSPPLEHLDLASFPMIADSNHLTHSLGYFTFQTSSLLTMMKRYESPELWSRRRKAFEIALWPVRELQASLSILCEIFHWTPLGRQKLIFSAKLAATMTGFVAYMLNRDVGDQYFGPAQMAFASSLDTSKAVGIFGSQLLGCVIGTVFGYLLSTACQTTVDFAIAATCGALVSGFFRSSSDFALAAIYVQFAFFASLRNWPSEGAALTSILTNTAAMVIYTASQVLIFPVDPWGDLRREMARVMGEIHDALEATHTTLILNTSFRGSCLDELTREPLPADRPLLREAFLSIRKQFTLVPGAATQPRFSHRSFPTHSVTQVISAELDVVGILAPLSSSWRQLQQLAFMDGSSCADAIRIVSLRAGEFMAHIRSLMGDATRTEAKMDLSDAIHAYTALEDARRALLDSLSLAFSSSARTAANITPITTETPCLMECVTFCCS</sequence>
<dbReference type="AlphaFoldDB" id="A0A0S4JTG2"/>
<dbReference type="VEuPathDB" id="TriTrypDB:BSAL_43265"/>
<dbReference type="Proteomes" id="UP000051952">
    <property type="component" value="Unassembled WGS sequence"/>
</dbReference>
<proteinExistence type="predicted"/>
<dbReference type="EMBL" id="CYKH01002159">
    <property type="protein sequence ID" value="CUG93514.1"/>
    <property type="molecule type" value="Genomic_DNA"/>
</dbReference>
<reference evidence="2" key="1">
    <citation type="submission" date="2015-09" db="EMBL/GenBank/DDBJ databases">
        <authorList>
            <consortium name="Pathogen Informatics"/>
        </authorList>
    </citation>
    <scope>NUCLEOTIDE SEQUENCE [LARGE SCALE GENOMIC DNA]</scope>
    <source>
        <strain evidence="2">Lake Konstanz</strain>
    </source>
</reference>